<dbReference type="CDD" id="cd10456">
    <property type="entry name" value="GIY-YIG_UPF0213"/>
    <property type="match status" value="1"/>
</dbReference>
<feature type="domain" description="GIY-YIG" evidence="2">
    <location>
        <begin position="1"/>
        <end position="77"/>
    </location>
</feature>
<dbReference type="Gene3D" id="3.40.1440.10">
    <property type="entry name" value="GIY-YIG endonuclease"/>
    <property type="match status" value="1"/>
</dbReference>
<sequence length="83" mass="10230">MTYFVYILLCSDNTYYTGCTNNLDRRLKEHNNSKKGAHYTKIRRPVKLVYKKEFKILKNARRREKEIKNWTRERKKALLKEFE</sequence>
<protein>
    <recommendedName>
        <fullName evidence="2">GIY-YIG domain-containing protein</fullName>
    </recommendedName>
</protein>
<evidence type="ECO:0000313" key="4">
    <source>
        <dbReference type="Proteomes" id="UP000177418"/>
    </source>
</evidence>
<dbReference type="Proteomes" id="UP000177418">
    <property type="component" value="Unassembled WGS sequence"/>
</dbReference>
<dbReference type="SMART" id="SM00465">
    <property type="entry name" value="GIYc"/>
    <property type="match status" value="1"/>
</dbReference>
<reference evidence="3 4" key="1">
    <citation type="journal article" date="2016" name="Nat. Commun.">
        <title>Thousands of microbial genomes shed light on interconnected biogeochemical processes in an aquifer system.</title>
        <authorList>
            <person name="Anantharaman K."/>
            <person name="Brown C.T."/>
            <person name="Hug L.A."/>
            <person name="Sharon I."/>
            <person name="Castelle C.J."/>
            <person name="Probst A.J."/>
            <person name="Thomas B.C."/>
            <person name="Singh A."/>
            <person name="Wilkins M.J."/>
            <person name="Karaoz U."/>
            <person name="Brodie E.L."/>
            <person name="Williams K.H."/>
            <person name="Hubbard S.S."/>
            <person name="Banfield J.F."/>
        </authorList>
    </citation>
    <scope>NUCLEOTIDE SEQUENCE [LARGE SCALE GENOMIC DNA]</scope>
</reference>
<organism evidence="3 4">
    <name type="scientific">Candidatus Roizmanbacteria bacterium RIFCSPLOWO2_02_FULL_36_11</name>
    <dbReference type="NCBI Taxonomy" id="1802071"/>
    <lineage>
        <taxon>Bacteria</taxon>
        <taxon>Candidatus Roizmaniibacteriota</taxon>
    </lineage>
</organism>
<gene>
    <name evidence="3" type="ORF">A3H78_04095</name>
</gene>
<dbReference type="InterPro" id="IPR035901">
    <property type="entry name" value="GIY-YIG_endonuc_sf"/>
</dbReference>
<comment type="caution">
    <text evidence="3">The sequence shown here is derived from an EMBL/GenBank/DDBJ whole genome shotgun (WGS) entry which is preliminary data.</text>
</comment>
<comment type="similarity">
    <text evidence="1">Belongs to the UPF0213 family.</text>
</comment>
<dbReference type="InterPro" id="IPR050190">
    <property type="entry name" value="UPF0213_domain"/>
</dbReference>
<dbReference type="PANTHER" id="PTHR34477:SF1">
    <property type="entry name" value="UPF0213 PROTEIN YHBQ"/>
    <property type="match status" value="1"/>
</dbReference>
<evidence type="ECO:0000313" key="3">
    <source>
        <dbReference type="EMBL" id="OGK55135.1"/>
    </source>
</evidence>
<evidence type="ECO:0000259" key="2">
    <source>
        <dbReference type="PROSITE" id="PS50164"/>
    </source>
</evidence>
<dbReference type="PROSITE" id="PS50164">
    <property type="entry name" value="GIY_YIG"/>
    <property type="match status" value="1"/>
</dbReference>
<name>A0A1F7JHQ8_9BACT</name>
<dbReference type="SUPFAM" id="SSF82771">
    <property type="entry name" value="GIY-YIG endonuclease"/>
    <property type="match status" value="1"/>
</dbReference>
<dbReference type="AlphaFoldDB" id="A0A1F7JHQ8"/>
<evidence type="ECO:0000256" key="1">
    <source>
        <dbReference type="ARBA" id="ARBA00007435"/>
    </source>
</evidence>
<dbReference type="PANTHER" id="PTHR34477">
    <property type="entry name" value="UPF0213 PROTEIN YHBQ"/>
    <property type="match status" value="1"/>
</dbReference>
<dbReference type="Pfam" id="PF01541">
    <property type="entry name" value="GIY-YIG"/>
    <property type="match status" value="1"/>
</dbReference>
<accession>A0A1F7JHQ8</accession>
<proteinExistence type="inferred from homology"/>
<dbReference type="InterPro" id="IPR000305">
    <property type="entry name" value="GIY-YIG_endonuc"/>
</dbReference>
<dbReference type="EMBL" id="MGAV01000011">
    <property type="protein sequence ID" value="OGK55135.1"/>
    <property type="molecule type" value="Genomic_DNA"/>
</dbReference>